<sequence length="324" mass="37163">MHRAILLFSGGLDSLIAGRIIQDQNIEVIPIKFTTPFFEADERVKVYAREARLKEPIFFDVTDQFFNILKNPKYGFGKSLNPCIDCHKLMIEESIKLLKVFDASFVITGEVLGERPMSQNKRSLNLVAHNYSDLVLRPLSAKLLPETSIERSKIVNRELLEGISGRSRKKQKELARLLNIKKYPAPAGGCVLTEKQFGNKIKKLIDLGMLTADFCRLIKNSRVLFVEKYNNLLITGRCERENQMIQNFAEKFGISYFMPKNEKGSYLLPIKAAFSEEENIFYAKVTASFNDEKDNEVEIITSDHSQSYKVLALEREEINKFLFT</sequence>
<evidence type="ECO:0000259" key="4">
    <source>
        <dbReference type="Pfam" id="PF18297"/>
    </source>
</evidence>
<feature type="domain" description="NFACT protein RNA binding" evidence="4">
    <location>
        <begin position="229"/>
        <end position="321"/>
    </location>
</feature>
<evidence type="ECO:0000256" key="2">
    <source>
        <dbReference type="ARBA" id="ARBA00022840"/>
    </source>
</evidence>
<dbReference type="InterPro" id="IPR020536">
    <property type="entry name" value="ThiI_AANH"/>
</dbReference>
<proteinExistence type="predicted"/>
<dbReference type="Proteomes" id="UP000244792">
    <property type="component" value="Chromosome"/>
</dbReference>
<dbReference type="GO" id="GO:0004810">
    <property type="term" value="F:CCA tRNA nucleotidyltransferase activity"/>
    <property type="evidence" value="ECO:0007669"/>
    <property type="project" value="InterPro"/>
</dbReference>
<dbReference type="RefSeq" id="WP_108309519.1">
    <property type="nucleotide sequence ID" value="NZ_CP020921.1"/>
</dbReference>
<keyword evidence="2" id="KW-0067">ATP-binding</keyword>
<dbReference type="GO" id="GO:0005524">
    <property type="term" value="F:ATP binding"/>
    <property type="evidence" value="ECO:0007669"/>
    <property type="project" value="UniProtKB-KW"/>
</dbReference>
<accession>A0A2R4W1Z3</accession>
<dbReference type="OrthoDB" id="9781887at2"/>
<dbReference type="KEGG" id="taci:TDSAC_1396"/>
<evidence type="ECO:0000313" key="6">
    <source>
        <dbReference type="Proteomes" id="UP000244792"/>
    </source>
</evidence>
<dbReference type="SUPFAM" id="SSF52402">
    <property type="entry name" value="Adenine nucleotide alpha hydrolases-like"/>
    <property type="match status" value="1"/>
</dbReference>
<dbReference type="Gene3D" id="3.40.50.620">
    <property type="entry name" value="HUPs"/>
    <property type="match status" value="1"/>
</dbReference>
<evidence type="ECO:0000256" key="1">
    <source>
        <dbReference type="ARBA" id="ARBA00022741"/>
    </source>
</evidence>
<reference evidence="5 6" key="1">
    <citation type="submission" date="2017-04" db="EMBL/GenBank/DDBJ databases">
        <title>Genomic insights into metabolism of Thermodesulfobium acidiphilum.</title>
        <authorList>
            <person name="Toshchakov S.V."/>
            <person name="Frolov E.N."/>
            <person name="Kublanov I.V."/>
            <person name="Samarov N.I."/>
            <person name="Novikov A."/>
            <person name="Lebedinsky A.V."/>
            <person name="Bonch-Osmolovskaya E.A."/>
            <person name="Chernyh N.A."/>
        </authorList>
    </citation>
    <scope>NUCLEOTIDE SEQUENCE [LARGE SCALE GENOMIC DNA]</scope>
    <source>
        <strain evidence="5 6">3127-1</strain>
    </source>
</reference>
<dbReference type="Pfam" id="PF18297">
    <property type="entry name" value="NFACT-R_2"/>
    <property type="match status" value="1"/>
</dbReference>
<keyword evidence="1" id="KW-0547">Nucleotide-binding</keyword>
<dbReference type="InterPro" id="IPR014729">
    <property type="entry name" value="Rossmann-like_a/b/a_fold"/>
</dbReference>
<evidence type="ECO:0000259" key="3">
    <source>
        <dbReference type="Pfam" id="PF02568"/>
    </source>
</evidence>
<protein>
    <submittedName>
        <fullName evidence="5">tRNA U34 2-thiouridine synthase MnmA/TrmU</fullName>
    </submittedName>
</protein>
<feature type="domain" description="Thil AANH" evidence="3">
    <location>
        <begin position="3"/>
        <end position="139"/>
    </location>
</feature>
<dbReference type="AlphaFoldDB" id="A0A2R4W1Z3"/>
<organism evidence="5 6">
    <name type="scientific">Thermodesulfobium acidiphilum</name>
    <dbReference type="NCBI Taxonomy" id="1794699"/>
    <lineage>
        <taxon>Bacteria</taxon>
        <taxon>Pseudomonadati</taxon>
        <taxon>Thermodesulfobiota</taxon>
        <taxon>Thermodesulfobiia</taxon>
        <taxon>Thermodesulfobiales</taxon>
        <taxon>Thermodesulfobiaceae</taxon>
        <taxon>Thermodesulfobium</taxon>
    </lineage>
</organism>
<keyword evidence="6" id="KW-1185">Reference proteome</keyword>
<dbReference type="EMBL" id="CP020921">
    <property type="protein sequence ID" value="AWB10736.1"/>
    <property type="molecule type" value="Genomic_DNA"/>
</dbReference>
<gene>
    <name evidence="5" type="ORF">TDSAC_1396</name>
</gene>
<evidence type="ECO:0000313" key="5">
    <source>
        <dbReference type="EMBL" id="AWB10736.1"/>
    </source>
</evidence>
<dbReference type="Pfam" id="PF02568">
    <property type="entry name" value="ThiI"/>
    <property type="match status" value="1"/>
</dbReference>
<name>A0A2R4W1Z3_THEAF</name>
<dbReference type="InterPro" id="IPR059101">
    <property type="entry name" value="NFACT-R_2"/>
</dbReference>